<evidence type="ECO:0000256" key="1">
    <source>
        <dbReference type="SAM" id="MobiDB-lite"/>
    </source>
</evidence>
<feature type="domain" description="L-lysine epsilon oxidase C-terminal" evidence="3">
    <location>
        <begin position="362"/>
        <end position="513"/>
    </location>
</feature>
<organism evidence="4 5">
    <name type="scientific">Methylorubrum rhodinum</name>
    <dbReference type="NCBI Taxonomy" id="29428"/>
    <lineage>
        <taxon>Bacteria</taxon>
        <taxon>Pseudomonadati</taxon>
        <taxon>Pseudomonadota</taxon>
        <taxon>Alphaproteobacteria</taxon>
        <taxon>Hyphomicrobiales</taxon>
        <taxon>Methylobacteriaceae</taxon>
        <taxon>Methylorubrum</taxon>
    </lineage>
</organism>
<protein>
    <recommendedName>
        <fullName evidence="6">L-lysine 6-oxidase</fullName>
    </recommendedName>
</protein>
<keyword evidence="5" id="KW-1185">Reference proteome</keyword>
<dbReference type="InterPro" id="IPR033798">
    <property type="entry name" value="LodA-like"/>
</dbReference>
<evidence type="ECO:0000313" key="4">
    <source>
        <dbReference type="EMBL" id="MBB5756127.1"/>
    </source>
</evidence>
<dbReference type="EMBL" id="JACHOP010000002">
    <property type="protein sequence ID" value="MBB5756127.1"/>
    <property type="molecule type" value="Genomic_DNA"/>
</dbReference>
<evidence type="ECO:0000259" key="3">
    <source>
        <dbReference type="Pfam" id="PF18417"/>
    </source>
</evidence>
<evidence type="ECO:0008006" key="6">
    <source>
        <dbReference type="Google" id="ProtNLM"/>
    </source>
</evidence>
<dbReference type="Proteomes" id="UP000583454">
    <property type="component" value="Unassembled WGS sequence"/>
</dbReference>
<proteinExistence type="predicted"/>
<name>A0A840ZGL6_9HYPH</name>
<sequence>MAKPRTAGGAADGTIVKAAIYPSIGIARVGNSPTGWYLGPEVPDPLPQPPGFYRDKSGALKREAARFRVYGLDASDTIVRELTAADAEIAWTVQLANTKAAWYGFQLALDIPEASAEGSTPTTLRNPQVSDRAALAITPRARTVSGRKQGDQRFDDGTFMGKPVTLGAIRTDEAGRLVVLGGHGVSASSIGAKASTFANNDTWHDDVADGPVTARVTLAGRELPVEPAWIVVAPPNYGPNRKSVRTLWDLMRDGAVANGWLPKMTRPSFTEDILPIFQRMAGLQWVNKGFADGFGWKGLFELTPETIARLASPDASNEEWRRVVANQFRIGSLTRDDTRDSWSPVPWPWIYGDAMNQPPALSPRQNSSLSNLQIKALQLWVKGAFEADHDPARPIPRRIEEVPLARQGDVLTKAALDFCLADAFHPGCEMTWPVRQPALYRAPFRFAHAPEGWTEPDFGMELTYARADAPDGCLGPQRPGGITRWMAVPWQTDTASCRAGYDKAYDPHTPTFWPARVPNHVLTRDDYDVVMDRKRPLPERKAAFARRENWDDSLDRTAPYVTQINTMIDHFDRMGVVESLPGPADDDFPAVIEAQDRPPNETPTPERAGAPALFATAAAPDPAEVTDLSGIDKVRRLPPRLHR</sequence>
<feature type="domain" description="L-Lysine epsilon oxidase N-terminal" evidence="2">
    <location>
        <begin position="21"/>
        <end position="232"/>
    </location>
</feature>
<feature type="region of interest" description="Disordered" evidence="1">
    <location>
        <begin position="619"/>
        <end position="643"/>
    </location>
</feature>
<gene>
    <name evidence="4" type="ORF">HNR00_000823</name>
</gene>
<dbReference type="AlphaFoldDB" id="A0A840ZGL6"/>
<dbReference type="Pfam" id="PF18417">
    <property type="entry name" value="LodA_C"/>
    <property type="match status" value="1"/>
</dbReference>
<dbReference type="Pfam" id="PF17990">
    <property type="entry name" value="LodA_N"/>
    <property type="match status" value="1"/>
</dbReference>
<accession>A0A840ZGL6</accession>
<dbReference type="InterPro" id="IPR041173">
    <property type="entry name" value="LodA_C"/>
</dbReference>
<reference evidence="4 5" key="1">
    <citation type="submission" date="2020-08" db="EMBL/GenBank/DDBJ databases">
        <title>Genomic Encyclopedia of Type Strains, Phase IV (KMG-IV): sequencing the most valuable type-strain genomes for metagenomic binning, comparative biology and taxonomic classification.</title>
        <authorList>
            <person name="Goeker M."/>
        </authorList>
    </citation>
    <scope>NUCLEOTIDE SEQUENCE [LARGE SCALE GENOMIC DNA]</scope>
    <source>
        <strain evidence="4 5">DSM 2163</strain>
    </source>
</reference>
<dbReference type="InterPro" id="IPR041168">
    <property type="entry name" value="LodA_N"/>
</dbReference>
<evidence type="ECO:0000259" key="2">
    <source>
        <dbReference type="Pfam" id="PF17990"/>
    </source>
</evidence>
<evidence type="ECO:0000313" key="5">
    <source>
        <dbReference type="Proteomes" id="UP000583454"/>
    </source>
</evidence>
<dbReference type="RefSeq" id="WP_183565290.1">
    <property type="nucleotide sequence ID" value="NZ_JACHOP010000002.1"/>
</dbReference>
<dbReference type="CDD" id="cd14731">
    <property type="entry name" value="LodA_like_1"/>
    <property type="match status" value="1"/>
</dbReference>
<comment type="caution">
    <text evidence="4">The sequence shown here is derived from an EMBL/GenBank/DDBJ whole genome shotgun (WGS) entry which is preliminary data.</text>
</comment>